<reference evidence="1" key="1">
    <citation type="submission" date="2018-05" db="EMBL/GenBank/DDBJ databases">
        <authorList>
            <person name="Lanie J.A."/>
            <person name="Ng W.-L."/>
            <person name="Kazmierczak K.M."/>
            <person name="Andrzejewski T.M."/>
            <person name="Davidsen T.M."/>
            <person name="Wayne K.J."/>
            <person name="Tettelin H."/>
            <person name="Glass J.I."/>
            <person name="Rusch D."/>
            <person name="Podicherti R."/>
            <person name="Tsui H.-C.T."/>
            <person name="Winkler M.E."/>
        </authorList>
    </citation>
    <scope>NUCLEOTIDE SEQUENCE</scope>
</reference>
<accession>A0A382FNJ0</accession>
<dbReference type="AlphaFoldDB" id="A0A382FNJ0"/>
<proteinExistence type="predicted"/>
<organism evidence="1">
    <name type="scientific">marine metagenome</name>
    <dbReference type="NCBI Taxonomy" id="408172"/>
    <lineage>
        <taxon>unclassified sequences</taxon>
        <taxon>metagenomes</taxon>
        <taxon>ecological metagenomes</taxon>
    </lineage>
</organism>
<dbReference type="EMBL" id="UINC01050567">
    <property type="protein sequence ID" value="SVB63677.1"/>
    <property type="molecule type" value="Genomic_DNA"/>
</dbReference>
<sequence length="35" mass="4101">SYNAVSNKPFKKVRDYGHYQPMHMVQSGHFMEKSA</sequence>
<feature type="non-terminal residue" evidence="1">
    <location>
        <position position="1"/>
    </location>
</feature>
<gene>
    <name evidence="1" type="ORF">METZ01_LOCUS216531</name>
</gene>
<evidence type="ECO:0000313" key="1">
    <source>
        <dbReference type="EMBL" id="SVB63677.1"/>
    </source>
</evidence>
<name>A0A382FNJ0_9ZZZZ</name>
<protein>
    <submittedName>
        <fullName evidence="1">Uncharacterized protein</fullName>
    </submittedName>
</protein>